<dbReference type="EMBL" id="VEPZ02001695">
    <property type="protein sequence ID" value="KAE8662677.1"/>
    <property type="molecule type" value="Genomic_DNA"/>
</dbReference>
<feature type="region of interest" description="Disordered" evidence="1">
    <location>
        <begin position="1185"/>
        <end position="1207"/>
    </location>
</feature>
<feature type="region of interest" description="Disordered" evidence="1">
    <location>
        <begin position="1635"/>
        <end position="1663"/>
    </location>
</feature>
<feature type="compositionally biased region" description="Polar residues" evidence="1">
    <location>
        <begin position="769"/>
        <end position="783"/>
    </location>
</feature>
<feature type="region of interest" description="Disordered" evidence="1">
    <location>
        <begin position="1926"/>
        <end position="2130"/>
    </location>
</feature>
<dbReference type="CDD" id="cd20403">
    <property type="entry name" value="Tudor_Agenet_FMRP-like_rpt2"/>
    <property type="match status" value="1"/>
</dbReference>
<feature type="compositionally biased region" description="Low complexity" evidence="1">
    <location>
        <begin position="885"/>
        <end position="896"/>
    </location>
</feature>
<feature type="region of interest" description="Disordered" evidence="1">
    <location>
        <begin position="1306"/>
        <end position="1333"/>
    </location>
</feature>
<feature type="region of interest" description="Disordered" evidence="1">
    <location>
        <begin position="1818"/>
        <end position="1842"/>
    </location>
</feature>
<dbReference type="Pfam" id="PF05641">
    <property type="entry name" value="Agenet"/>
    <property type="match status" value="1"/>
</dbReference>
<accession>A0A6A2Y056</accession>
<reference evidence="3" key="1">
    <citation type="submission" date="2019-09" db="EMBL/GenBank/DDBJ databases">
        <title>Draft genome information of white flower Hibiscus syriacus.</title>
        <authorList>
            <person name="Kim Y.-M."/>
        </authorList>
    </citation>
    <scope>NUCLEOTIDE SEQUENCE [LARGE SCALE GENOMIC DNA]</scope>
    <source>
        <strain evidence="3">YM2019G1</strain>
    </source>
</reference>
<feature type="compositionally biased region" description="Polar residues" evidence="1">
    <location>
        <begin position="2017"/>
        <end position="2026"/>
    </location>
</feature>
<keyword evidence="4" id="KW-1185">Reference proteome</keyword>
<gene>
    <name evidence="3" type="ORF">F3Y22_tig00113156pilonHSYRG00042</name>
</gene>
<evidence type="ECO:0000313" key="4">
    <source>
        <dbReference type="Proteomes" id="UP000436088"/>
    </source>
</evidence>
<evidence type="ECO:0000256" key="1">
    <source>
        <dbReference type="SAM" id="MobiDB-lite"/>
    </source>
</evidence>
<feature type="compositionally biased region" description="Basic and acidic residues" evidence="1">
    <location>
        <begin position="844"/>
        <end position="881"/>
    </location>
</feature>
<feature type="region of interest" description="Disordered" evidence="1">
    <location>
        <begin position="1002"/>
        <end position="1088"/>
    </location>
</feature>
<organism evidence="3 4">
    <name type="scientific">Hibiscus syriacus</name>
    <name type="common">Rose of Sharon</name>
    <dbReference type="NCBI Taxonomy" id="106335"/>
    <lineage>
        <taxon>Eukaryota</taxon>
        <taxon>Viridiplantae</taxon>
        <taxon>Streptophyta</taxon>
        <taxon>Embryophyta</taxon>
        <taxon>Tracheophyta</taxon>
        <taxon>Spermatophyta</taxon>
        <taxon>Magnoliopsida</taxon>
        <taxon>eudicotyledons</taxon>
        <taxon>Gunneridae</taxon>
        <taxon>Pentapetalae</taxon>
        <taxon>rosids</taxon>
        <taxon>malvids</taxon>
        <taxon>Malvales</taxon>
        <taxon>Malvaceae</taxon>
        <taxon>Malvoideae</taxon>
        <taxon>Hibiscus</taxon>
    </lineage>
</organism>
<feature type="compositionally biased region" description="Polar residues" evidence="1">
    <location>
        <begin position="2121"/>
        <end position="2130"/>
    </location>
</feature>
<feature type="region of interest" description="Disordered" evidence="1">
    <location>
        <begin position="801"/>
        <end position="976"/>
    </location>
</feature>
<proteinExistence type="predicted"/>
<dbReference type="InterPro" id="IPR014002">
    <property type="entry name" value="Agenet_dom_plant"/>
</dbReference>
<evidence type="ECO:0000313" key="3">
    <source>
        <dbReference type="EMBL" id="KAE8662677.1"/>
    </source>
</evidence>
<feature type="compositionally biased region" description="Polar residues" evidence="1">
    <location>
        <begin position="923"/>
        <end position="948"/>
    </location>
</feature>
<feature type="region of interest" description="Disordered" evidence="1">
    <location>
        <begin position="606"/>
        <end position="626"/>
    </location>
</feature>
<feature type="compositionally biased region" description="Basic and acidic residues" evidence="1">
    <location>
        <begin position="1649"/>
        <end position="1663"/>
    </location>
</feature>
<feature type="region of interest" description="Disordered" evidence="1">
    <location>
        <begin position="1559"/>
        <end position="1605"/>
    </location>
</feature>
<feature type="compositionally biased region" description="Polar residues" evidence="1">
    <location>
        <begin position="961"/>
        <end position="974"/>
    </location>
</feature>
<feature type="compositionally biased region" description="Basic and acidic residues" evidence="1">
    <location>
        <begin position="1559"/>
        <end position="1577"/>
    </location>
</feature>
<feature type="region of interest" description="Disordered" evidence="1">
    <location>
        <begin position="330"/>
        <end position="358"/>
    </location>
</feature>
<dbReference type="PANTHER" id="PTHR48429">
    <property type="entry name" value="AGENET DOMAIN-CONTAINING PROTEIN"/>
    <property type="match status" value="1"/>
</dbReference>
<name>A0A6A2Y056_HIBSY</name>
<evidence type="ECO:0000259" key="2">
    <source>
        <dbReference type="SMART" id="SM00743"/>
    </source>
</evidence>
<sequence>MDYNDNDLQSPNLHLAGEGNSKFPPVLRPYALPRFDFDDKLHGNLRFDSLAETEVFLGIESCEDYQWIEDFSQGSNGIAFSSSAAEPCSISRRNNVWSEAASSESVEMLLKSVGQDESILGQTISKDSDACDELGSGIIKHMEPSLKHGDSDLTKVGDVLQPASQTREIPGKFSGLNGDVLGDLLLIDSVSQAHELKAPKMRSTDLSVRDESKDDEQIVVNESQVEASVDQGMDNREHVDNFVSGSQIDIIVPPVQNSCESNKDSDACDELGGIIKQMEPSLKHGGSGLSEVGDVIQPVLQTDEIPGKFSGLKGDVSGDNLLIQDVSPTHEFDSSVDGTLNVPNTGNTDLPKRDESKDVNQVEVSVDQFVDNREQIDNFASGSQVDTLISSVQNACASGVFSERQDTKYLKNDTVDENVDSPERENVDSLARESVGLSQEIHIDGENLIGIAVASVTSDVRKHSVSDMQSREDGHAVGNIIPTVGEPSDRILKENSDLHMVEGCSEGLGVESPMQTDISSDNVLSVGTLRDISPMPFVGDINIKEQESEISNIDTQSSVSRESKLDNLNSMVRITCDATEKKDLTESVCHSDTEILSSKSEKYLLSEEDGKGSMGEGDGAPNTLGAEPMRVDEEFVVTEHTDDSKFEQNVSAAEKQNTKLPSDCSKTDCGEGGSLNVLKGVDFSSFCKGDTGNELASNFLSDVPMSGKSADCMPLPSGKNLPAAAVSDPNEVQVSSPEANLSVIKTSGISTEGAPCETGQSSCKKDDQSLSMEDTSNAVDQSGEQTLHSVTWEAAKDIHASSVVSDSTVRETDGAEAQVIPRGSSGPSEKNKTSTNSVPSTSKELSHNADQNHPEDSDAKLHSQEFGGHIDAHRDDGDNAKTYDSSFPSASSSESQSKTHVKECGSSADLDNPSCGFPLLIRTSEQPESKIGTNTGKGPKYLNTSLSGGISEEANKEHSISQDTKGNDASSGDRSFTFEVPPMEIWSKKEAGRNWQPFSSVQHDKISSAGERTPSTSGSTKVGRETAEEVSRSKLQRSKRENVSGSSKETSERRMRQAGNKSTGKAAAKKGIVAKDKTPAKQSERSDKTVFHQPFTDPQQVQLGAQIFVYGALIQLTAPDESCMISAFGGPDGRTIWEKAWRACMDRVHRQKSHLESPETPLQARIGAKTPDLSIKQNVLQTKITSLPDSQSSGKDTPTTTGKPMIPLSSPLWTIPTPSSDALQPSSIPRGAVVDYQQALSLLHPSPIRDFVGHNASWVSQSPFGGPWVPQSSTFDSSAHFPVHPITEAINLTAVKEATVPNSSVIKQISQNSADPKPRKRKKSVSEDPGQITLHSQAESVLATVVNSHASTPACITSPATIISKLPANNFITSVSADHIKNDDRDSDQKATLSAETLGKLKEAQKQAEDAAALAAAVVSHTREIWNQLEKQKNSELVPDVETKLTSAAVAIAAAAAVAKAAAAAAIVNLDKATPASVLRGDAAATSSNSVIVAAKEASRRRVEAASAASKQAENMDAVVKAAELTAEAVSQAGKIVMGEPFPLTKLVEAGPEAYWKESHAVSEPDDAAKEHADKGGNVEAPGSFSRHPQEVPIDKSEKQSNNHEMSSILRDMARESMQDHSRLTDGILDAAATIGNDKSGQKGHKRSTNAEHGKGEETLKDNNMREGSHVEVLRDGGGSKVAWFPAGILDLKDGKAYVYYNELRSEDGERLKEWVELEGEGNRAPRIRNARPITVMPFERTRKRRRGAMKDYNWSVGDRVDAWMQDSWWEGVVNERSKKDETSYTVHFPAQGETSVVKAWLLRPSLVWKNRNWVEWSSSGNDDSSSFEGDTPLEKRPRIGSPVVVSKDEGTYSFDNEESEKPDDTRLMDLPVAEKIFNIGKCTREESRLVSQRMKRSGLKKKGSRVIFGVPEPGKKRKFMEVSKHYVADQSSRTHETSDSAKFMKSSMPRGPEPGGTKTKTEPKDKRMVVSKPKVLRSRKAPRVSSRTVPQKDSLSSNVGSEPDDAENISGEHNTEFISISSSNGAPEDRALFSSMAISSDAPPKKASVSNAKSEPISKGKLAPASGKLPKVEEETKTVSEAVEPRRSNRRIQPTSRLLEGLQSSLLLSKVPVSHDKGQSKTTRGNNQG</sequence>
<feature type="compositionally biased region" description="Basic and acidic residues" evidence="1">
    <location>
        <begin position="2071"/>
        <end position="2088"/>
    </location>
</feature>
<feature type="compositionally biased region" description="Low complexity" evidence="1">
    <location>
        <begin position="1818"/>
        <end position="1827"/>
    </location>
</feature>
<feature type="compositionally biased region" description="Basic and acidic residues" evidence="1">
    <location>
        <begin position="1926"/>
        <end position="1940"/>
    </location>
</feature>
<feature type="compositionally biased region" description="Basic and acidic residues" evidence="1">
    <location>
        <begin position="1960"/>
        <end position="1969"/>
    </location>
</feature>
<feature type="compositionally biased region" description="Basic and acidic residues" evidence="1">
    <location>
        <begin position="1073"/>
        <end position="1088"/>
    </location>
</feature>
<feature type="compositionally biased region" description="Polar residues" evidence="1">
    <location>
        <begin position="1185"/>
        <end position="1202"/>
    </location>
</feature>
<feature type="compositionally biased region" description="Low complexity" evidence="1">
    <location>
        <begin position="2097"/>
        <end position="2110"/>
    </location>
</feature>
<feature type="compositionally biased region" description="Polar residues" evidence="1">
    <location>
        <begin position="825"/>
        <end position="843"/>
    </location>
</feature>
<feature type="compositionally biased region" description="Basic and acidic residues" evidence="1">
    <location>
        <begin position="1022"/>
        <end position="1042"/>
    </location>
</feature>
<dbReference type="SMART" id="SM00743">
    <property type="entry name" value="Agenet"/>
    <property type="match status" value="1"/>
</dbReference>
<dbReference type="InterPro" id="IPR055274">
    <property type="entry name" value="SWO1"/>
</dbReference>
<dbReference type="InterPro" id="IPR008395">
    <property type="entry name" value="Agenet-like_dom"/>
</dbReference>
<feature type="compositionally biased region" description="Polar residues" evidence="1">
    <location>
        <begin position="1986"/>
        <end position="2001"/>
    </location>
</feature>
<dbReference type="PANTHER" id="PTHR48429:SF1">
    <property type="entry name" value="AGENET DOMAIN-CONTAINING PROTEIN"/>
    <property type="match status" value="1"/>
</dbReference>
<feature type="domain" description="Agenet" evidence="2">
    <location>
        <begin position="1753"/>
        <end position="1811"/>
    </location>
</feature>
<comment type="caution">
    <text evidence="3">The sequence shown here is derived from an EMBL/GenBank/DDBJ whole genome shotgun (WGS) entry which is preliminary data.</text>
</comment>
<protein>
    <submittedName>
        <fullName evidence="3">Detected protein of confused Function</fullName>
    </submittedName>
</protein>
<feature type="region of interest" description="Disordered" evidence="1">
    <location>
        <begin position="750"/>
        <end position="783"/>
    </location>
</feature>
<feature type="compositionally biased region" description="Basic and acidic residues" evidence="1">
    <location>
        <begin position="1588"/>
        <end position="1602"/>
    </location>
</feature>
<feature type="compositionally biased region" description="Polar residues" evidence="1">
    <location>
        <begin position="336"/>
        <end position="348"/>
    </location>
</feature>
<dbReference type="Proteomes" id="UP000436088">
    <property type="component" value="Unassembled WGS sequence"/>
</dbReference>